<proteinExistence type="predicted"/>
<gene>
    <name evidence="6" type="ORF">PLICRDRAFT_167895</name>
</gene>
<evidence type="ECO:0000256" key="2">
    <source>
        <dbReference type="ARBA" id="ARBA00022771"/>
    </source>
</evidence>
<evidence type="ECO:0000259" key="5">
    <source>
        <dbReference type="PROSITE" id="PS50865"/>
    </source>
</evidence>
<protein>
    <recommendedName>
        <fullName evidence="5">MYND-type domain-containing protein</fullName>
    </recommendedName>
</protein>
<dbReference type="Gene3D" id="1.25.40.20">
    <property type="entry name" value="Ankyrin repeat-containing domain"/>
    <property type="match status" value="1"/>
</dbReference>
<sequence length="341" mass="37881">MPKDWMDPAMRKEIEKIVNYHDTGDGRPISELKKTRDMLRGMESQRLRTYCTSTCLEPQRDLDIYGRLLFEGDVSLVRADFEFRVAKYRDAAQPDPTACARAELAGLRWGPLSTPIYNVILLLTLMAPSRRPLLIEVARYLAHEARVPVDGVDMSGTTALSHAISTKPAFDPQYAEILFTAPGGDDVAHRNRYGGTAGHEMCQVYRVADVPRAKDALAWYLTHGGNVDVKDTDGASARKTAETLGTRAGFRELLGVVKREDARRRERRNECCTFCGREDGGKLLTCSRCKTARYCDPARRRCQKGDWARHKTDCGAQSSANAFLMMAAAAVSTALYYGGSG</sequence>
<evidence type="ECO:0000256" key="1">
    <source>
        <dbReference type="ARBA" id="ARBA00022723"/>
    </source>
</evidence>
<evidence type="ECO:0000256" key="3">
    <source>
        <dbReference type="ARBA" id="ARBA00022833"/>
    </source>
</evidence>
<dbReference type="SUPFAM" id="SSF144232">
    <property type="entry name" value="HIT/MYND zinc finger-like"/>
    <property type="match status" value="1"/>
</dbReference>
<dbReference type="HOGENOM" id="CLU_880136_0_0_1"/>
<dbReference type="EMBL" id="KN832571">
    <property type="protein sequence ID" value="KII84356.1"/>
    <property type="molecule type" value="Genomic_DNA"/>
</dbReference>
<name>A0A0C9SKU7_PLICR</name>
<evidence type="ECO:0000313" key="7">
    <source>
        <dbReference type="Proteomes" id="UP000053263"/>
    </source>
</evidence>
<keyword evidence="7" id="KW-1185">Reference proteome</keyword>
<dbReference type="InterPro" id="IPR036770">
    <property type="entry name" value="Ankyrin_rpt-contain_sf"/>
</dbReference>
<dbReference type="Pfam" id="PF01753">
    <property type="entry name" value="zf-MYND"/>
    <property type="match status" value="1"/>
</dbReference>
<dbReference type="Proteomes" id="UP000053263">
    <property type="component" value="Unassembled WGS sequence"/>
</dbReference>
<keyword evidence="2 4" id="KW-0863">Zinc-finger</keyword>
<evidence type="ECO:0000256" key="4">
    <source>
        <dbReference type="PROSITE-ProRule" id="PRU00134"/>
    </source>
</evidence>
<feature type="domain" description="MYND-type" evidence="5">
    <location>
        <begin position="272"/>
        <end position="314"/>
    </location>
</feature>
<dbReference type="InterPro" id="IPR002893">
    <property type="entry name" value="Znf_MYND"/>
</dbReference>
<organism evidence="6 7">
    <name type="scientific">Plicaturopsis crispa FD-325 SS-3</name>
    <dbReference type="NCBI Taxonomy" id="944288"/>
    <lineage>
        <taxon>Eukaryota</taxon>
        <taxon>Fungi</taxon>
        <taxon>Dikarya</taxon>
        <taxon>Basidiomycota</taxon>
        <taxon>Agaricomycotina</taxon>
        <taxon>Agaricomycetes</taxon>
        <taxon>Agaricomycetidae</taxon>
        <taxon>Amylocorticiales</taxon>
        <taxon>Amylocorticiaceae</taxon>
        <taxon>Plicatura</taxon>
        <taxon>Plicaturopsis crispa</taxon>
    </lineage>
</organism>
<dbReference type="GO" id="GO:0008270">
    <property type="term" value="F:zinc ion binding"/>
    <property type="evidence" value="ECO:0007669"/>
    <property type="project" value="UniProtKB-KW"/>
</dbReference>
<dbReference type="OrthoDB" id="432970at2759"/>
<accession>A0A0C9SKU7</accession>
<dbReference type="AlphaFoldDB" id="A0A0C9SKU7"/>
<dbReference type="Gene3D" id="6.10.140.2220">
    <property type="match status" value="1"/>
</dbReference>
<keyword evidence="3" id="KW-0862">Zinc</keyword>
<dbReference type="PROSITE" id="PS50865">
    <property type="entry name" value="ZF_MYND_2"/>
    <property type="match status" value="1"/>
</dbReference>
<reference evidence="6 7" key="1">
    <citation type="submission" date="2014-06" db="EMBL/GenBank/DDBJ databases">
        <title>Evolutionary Origins and Diversification of the Mycorrhizal Mutualists.</title>
        <authorList>
            <consortium name="DOE Joint Genome Institute"/>
            <consortium name="Mycorrhizal Genomics Consortium"/>
            <person name="Kohler A."/>
            <person name="Kuo A."/>
            <person name="Nagy L.G."/>
            <person name="Floudas D."/>
            <person name="Copeland A."/>
            <person name="Barry K.W."/>
            <person name="Cichocki N."/>
            <person name="Veneault-Fourrey C."/>
            <person name="LaButti K."/>
            <person name="Lindquist E.A."/>
            <person name="Lipzen A."/>
            <person name="Lundell T."/>
            <person name="Morin E."/>
            <person name="Murat C."/>
            <person name="Riley R."/>
            <person name="Ohm R."/>
            <person name="Sun H."/>
            <person name="Tunlid A."/>
            <person name="Henrissat B."/>
            <person name="Grigoriev I.V."/>
            <person name="Hibbett D.S."/>
            <person name="Martin F."/>
        </authorList>
    </citation>
    <scope>NUCLEOTIDE SEQUENCE [LARGE SCALE GENOMIC DNA]</scope>
    <source>
        <strain evidence="6 7">FD-325 SS-3</strain>
    </source>
</reference>
<evidence type="ECO:0000313" key="6">
    <source>
        <dbReference type="EMBL" id="KII84356.1"/>
    </source>
</evidence>
<keyword evidence="1" id="KW-0479">Metal-binding</keyword>